<dbReference type="HOGENOM" id="CLU_2130833_0_0_11"/>
<dbReference type="GeneID" id="91484424"/>
<name>D7B5I7_NOCDD</name>
<protein>
    <submittedName>
        <fullName evidence="2">Uncharacterized protein</fullName>
    </submittedName>
</protein>
<dbReference type="RefSeq" id="WP_013152861.1">
    <property type="nucleotide sequence ID" value="NC_014210.1"/>
</dbReference>
<dbReference type="OrthoDB" id="4332517at2"/>
<evidence type="ECO:0000313" key="3">
    <source>
        <dbReference type="Proteomes" id="UP000002219"/>
    </source>
</evidence>
<organism evidence="2 3">
    <name type="scientific">Nocardiopsis dassonvillei (strain ATCC 23218 / DSM 43111 / CIP 107115 / JCM 7437 / KCTC 9190 / NBRC 14626 / NCTC 10488 / NRRL B-5397 / IMRU 509)</name>
    <name type="common">Actinomadura dassonvillei</name>
    <dbReference type="NCBI Taxonomy" id="446468"/>
    <lineage>
        <taxon>Bacteria</taxon>
        <taxon>Bacillati</taxon>
        <taxon>Actinomycetota</taxon>
        <taxon>Actinomycetes</taxon>
        <taxon>Streptosporangiales</taxon>
        <taxon>Nocardiopsidaceae</taxon>
        <taxon>Nocardiopsis</taxon>
    </lineage>
</organism>
<accession>D7B5I7</accession>
<dbReference type="AlphaFoldDB" id="D7B5I7"/>
<keyword evidence="3" id="KW-1185">Reference proteome</keyword>
<evidence type="ECO:0000313" key="2">
    <source>
        <dbReference type="EMBL" id="ADH67254.1"/>
    </source>
</evidence>
<evidence type="ECO:0000256" key="1">
    <source>
        <dbReference type="SAM" id="MobiDB-lite"/>
    </source>
</evidence>
<gene>
    <name evidence="2" type="ordered locus">Ndas_1826</name>
</gene>
<dbReference type="Proteomes" id="UP000002219">
    <property type="component" value="Chromosome 1"/>
</dbReference>
<dbReference type="EMBL" id="CP002040">
    <property type="protein sequence ID" value="ADH67254.1"/>
    <property type="molecule type" value="Genomic_DNA"/>
</dbReference>
<proteinExistence type="predicted"/>
<reference evidence="2 3" key="1">
    <citation type="journal article" date="2010" name="Stand. Genomic Sci.">
        <title>Complete genome sequence of Nocardiopsis dassonvillei type strain (IMRU 509).</title>
        <authorList>
            <person name="Sun H."/>
            <person name="Lapidus A."/>
            <person name="Nolan M."/>
            <person name="Lucas S."/>
            <person name="Del Rio T.G."/>
            <person name="Tice H."/>
            <person name="Cheng J.F."/>
            <person name="Tapia R."/>
            <person name="Han C."/>
            <person name="Goodwin L."/>
            <person name="Pitluck S."/>
            <person name="Pagani I."/>
            <person name="Ivanova N."/>
            <person name="Mavromatis K."/>
            <person name="Mikhailova N."/>
            <person name="Pati A."/>
            <person name="Chen A."/>
            <person name="Palaniappan K."/>
            <person name="Land M."/>
            <person name="Hauser L."/>
            <person name="Chang Y.J."/>
            <person name="Jeffries C.D."/>
            <person name="Djao O.D."/>
            <person name="Rohde M."/>
            <person name="Sikorski J."/>
            <person name="Goker M."/>
            <person name="Woyke T."/>
            <person name="Bristow J."/>
            <person name="Eisen J.A."/>
            <person name="Markowitz V."/>
            <person name="Hugenholtz P."/>
            <person name="Kyrpides N.C."/>
            <person name="Klenk H.P."/>
        </authorList>
    </citation>
    <scope>NUCLEOTIDE SEQUENCE [LARGE SCALE GENOMIC DNA]</scope>
    <source>
        <strain evidence="3">ATCC 23218 / DSM 43111 / CIP 107115 / JCM 7437 / KCTC 9190 / NBRC 14626 / NCTC 10488 / NRRL B-5397 / IMRU 509</strain>
    </source>
</reference>
<dbReference type="KEGG" id="nda:Ndas_1826"/>
<feature type="region of interest" description="Disordered" evidence="1">
    <location>
        <begin position="57"/>
        <end position="80"/>
    </location>
</feature>
<dbReference type="STRING" id="446468.Ndas_1826"/>
<sequence length="113" mass="12206">MAQPDDAPRSPLDIRRFAARVRAESVAQSWRRGHRNVTRLADAYGVTRDTVYADLRGQGVDPADRDAPVEETPVEEPPGCPLCGAAVAEDGLHDHVSGHGHDALVSWIVESVS</sequence>